<evidence type="ECO:0000256" key="2">
    <source>
        <dbReference type="SAM" id="Phobius"/>
    </source>
</evidence>
<dbReference type="AlphaFoldDB" id="A0A7N0VEZ0"/>
<dbReference type="PANTHER" id="PTHR46631">
    <property type="entry name" value="60S RIBOSOMAL PROTEIN L18A-LIKE"/>
    <property type="match status" value="1"/>
</dbReference>
<keyword evidence="2" id="KW-0812">Transmembrane</keyword>
<evidence type="ECO:0000313" key="3">
    <source>
        <dbReference type="EnsemblPlants" id="Kaladp0630s0048.1.v1.1"/>
    </source>
</evidence>
<evidence type="ECO:0008006" key="5">
    <source>
        <dbReference type="Google" id="ProtNLM"/>
    </source>
</evidence>
<dbReference type="Gramene" id="Kaladp0630s0048.1.v1.1">
    <property type="protein sequence ID" value="Kaladp0630s0048.1.v1.1"/>
    <property type="gene ID" value="Kaladp0630s0048.v1.1"/>
</dbReference>
<dbReference type="Proteomes" id="UP000594263">
    <property type="component" value="Unplaced"/>
</dbReference>
<keyword evidence="2" id="KW-0472">Membrane</keyword>
<name>A0A7N0VEZ0_KALFE</name>
<feature type="transmembrane region" description="Helical" evidence="2">
    <location>
        <begin position="73"/>
        <end position="97"/>
    </location>
</feature>
<keyword evidence="2" id="KW-1133">Transmembrane helix</keyword>
<feature type="transmembrane region" description="Helical" evidence="2">
    <location>
        <begin position="109"/>
        <end position="132"/>
    </location>
</feature>
<keyword evidence="4" id="KW-1185">Reference proteome</keyword>
<sequence length="134" mass="14709">MSQREGDRKGSVVDPEQPPHVDGLQPFIALRQDPTRQNTLPVISLTHPSSSACTQVVRGIPVGEPLPCGGLGFGWTLFILGFFLGIVPWYIGSVRLLTHKDYRERPGYFACLIAAVIVTVAIIVQLVLNGWIPY</sequence>
<proteinExistence type="predicted"/>
<dbReference type="PANTHER" id="PTHR46631:SF4">
    <property type="entry name" value="OS06G0359400 PROTEIN"/>
    <property type="match status" value="1"/>
</dbReference>
<feature type="compositionally biased region" description="Basic and acidic residues" evidence="1">
    <location>
        <begin position="1"/>
        <end position="11"/>
    </location>
</feature>
<evidence type="ECO:0000313" key="4">
    <source>
        <dbReference type="Proteomes" id="UP000594263"/>
    </source>
</evidence>
<dbReference type="EnsemblPlants" id="Kaladp0630s0048.1.v1.1">
    <property type="protein sequence ID" value="Kaladp0630s0048.1.v1.1"/>
    <property type="gene ID" value="Kaladp0630s0048.v1.1"/>
</dbReference>
<evidence type="ECO:0000256" key="1">
    <source>
        <dbReference type="SAM" id="MobiDB-lite"/>
    </source>
</evidence>
<protein>
    <recommendedName>
        <fullName evidence="5">60S ribosomal protein L18a-like protein</fullName>
    </recommendedName>
</protein>
<accession>A0A7N0VEZ0</accession>
<feature type="region of interest" description="Disordered" evidence="1">
    <location>
        <begin position="1"/>
        <end position="20"/>
    </location>
</feature>
<organism evidence="3 4">
    <name type="scientific">Kalanchoe fedtschenkoi</name>
    <name type="common">Lavender scallops</name>
    <name type="synonym">South American air plant</name>
    <dbReference type="NCBI Taxonomy" id="63787"/>
    <lineage>
        <taxon>Eukaryota</taxon>
        <taxon>Viridiplantae</taxon>
        <taxon>Streptophyta</taxon>
        <taxon>Embryophyta</taxon>
        <taxon>Tracheophyta</taxon>
        <taxon>Spermatophyta</taxon>
        <taxon>Magnoliopsida</taxon>
        <taxon>eudicotyledons</taxon>
        <taxon>Gunneridae</taxon>
        <taxon>Pentapetalae</taxon>
        <taxon>Saxifragales</taxon>
        <taxon>Crassulaceae</taxon>
        <taxon>Kalanchoe</taxon>
    </lineage>
</organism>
<dbReference type="InterPro" id="IPR044804">
    <property type="entry name" value="Ribosomal_eL20z-like"/>
</dbReference>
<reference evidence="3" key="1">
    <citation type="submission" date="2021-01" db="UniProtKB">
        <authorList>
            <consortium name="EnsemblPlants"/>
        </authorList>
    </citation>
    <scope>IDENTIFICATION</scope>
</reference>